<proteinExistence type="predicted"/>
<dbReference type="Proteomes" id="UP000094285">
    <property type="component" value="Unassembled WGS sequence"/>
</dbReference>
<dbReference type="AlphaFoldDB" id="A0A1E4SGJ8"/>
<keyword evidence="2" id="KW-1185">Reference proteome</keyword>
<reference evidence="2" key="1">
    <citation type="submission" date="2016-05" db="EMBL/GenBank/DDBJ databases">
        <title>Comparative genomics of biotechnologically important yeasts.</title>
        <authorList>
            <consortium name="DOE Joint Genome Institute"/>
            <person name="Riley R."/>
            <person name="Haridas S."/>
            <person name="Wolfe K.H."/>
            <person name="Lopes M.R."/>
            <person name="Hittinger C.T."/>
            <person name="Goker M."/>
            <person name="Salamov A."/>
            <person name="Wisecaver J."/>
            <person name="Long T.M."/>
            <person name="Aerts A.L."/>
            <person name="Barry K."/>
            <person name="Choi C."/>
            <person name="Clum A."/>
            <person name="Coughlan A.Y."/>
            <person name="Deshpande S."/>
            <person name="Douglass A.P."/>
            <person name="Hanson S.J."/>
            <person name="Klenk H.-P."/>
            <person name="Labutti K."/>
            <person name="Lapidus A."/>
            <person name="Lindquist E."/>
            <person name="Lipzen A."/>
            <person name="Meier-Kolthoff J.P."/>
            <person name="Ohm R.A."/>
            <person name="Otillar R.P."/>
            <person name="Pangilinan J."/>
            <person name="Peng Y."/>
            <person name="Rokas A."/>
            <person name="Rosa C.A."/>
            <person name="Scheuner C."/>
            <person name="Sibirny A.A."/>
            <person name="Slot J.C."/>
            <person name="Stielow J.B."/>
            <person name="Sun H."/>
            <person name="Kurtzman C.P."/>
            <person name="Blackwell M."/>
            <person name="Grigoriev I.V."/>
            <person name="Jeffries T.W."/>
        </authorList>
    </citation>
    <scope>NUCLEOTIDE SEQUENCE [LARGE SCALE GENOMIC DNA]</scope>
    <source>
        <strain evidence="2">NRRL Y-17324</strain>
    </source>
</reference>
<evidence type="ECO:0000313" key="2">
    <source>
        <dbReference type="Proteomes" id="UP000094285"/>
    </source>
</evidence>
<organism evidence="1 2">
    <name type="scientific">Suhomyces tanzawaensis NRRL Y-17324</name>
    <dbReference type="NCBI Taxonomy" id="984487"/>
    <lineage>
        <taxon>Eukaryota</taxon>
        <taxon>Fungi</taxon>
        <taxon>Dikarya</taxon>
        <taxon>Ascomycota</taxon>
        <taxon>Saccharomycotina</taxon>
        <taxon>Pichiomycetes</taxon>
        <taxon>Debaryomycetaceae</taxon>
        <taxon>Suhomyces</taxon>
    </lineage>
</organism>
<gene>
    <name evidence="1" type="ORF">CANTADRAFT_22606</name>
</gene>
<name>A0A1E4SGJ8_9ASCO</name>
<evidence type="ECO:0000313" key="1">
    <source>
        <dbReference type="EMBL" id="ODV78633.1"/>
    </source>
</evidence>
<sequence>MTLLGSLVTFDAHVSFYGVDSEVFWQPLILLTASHPLVCSILSLVLTYPVFFVKNLYVTLQLAVDIKVVYFLWCSNFIQEVARYSPVEIFISVPSLPCILAYKEEWTFCNTRDVPDGINCQQDPLQLTVIFVDRKSRTQLSVSAVKMRYSGNSAGHRVNELFDGVRKTLKTGSMVRVLSR</sequence>
<accession>A0A1E4SGJ8</accession>
<dbReference type="RefSeq" id="XP_020063755.1">
    <property type="nucleotide sequence ID" value="XM_020206845.1"/>
</dbReference>
<protein>
    <submittedName>
        <fullName evidence="1">Uncharacterized protein</fullName>
    </submittedName>
</protein>
<dbReference type="GeneID" id="30980982"/>
<dbReference type="EMBL" id="KV453913">
    <property type="protein sequence ID" value="ODV78633.1"/>
    <property type="molecule type" value="Genomic_DNA"/>
</dbReference>